<dbReference type="Gene3D" id="3.40.50.300">
    <property type="entry name" value="P-loop containing nucleotide triphosphate hydrolases"/>
    <property type="match status" value="1"/>
</dbReference>
<dbReference type="InterPro" id="IPR003439">
    <property type="entry name" value="ABC_transporter-like_ATP-bd"/>
</dbReference>
<proteinExistence type="inferred from homology"/>
<dbReference type="Pfam" id="PF00005">
    <property type="entry name" value="ABC_tran"/>
    <property type="match status" value="1"/>
</dbReference>
<keyword evidence="3" id="KW-0547">Nucleotide-binding</keyword>
<evidence type="ECO:0000313" key="6">
    <source>
        <dbReference type="EMBL" id="SMF60017.1"/>
    </source>
</evidence>
<keyword evidence="2" id="KW-0813">Transport</keyword>
<dbReference type="AlphaFoldDB" id="A0A1Y6CF41"/>
<organism evidence="6 7">
    <name type="scientific">Tistlia consotensis USBA 355</name>
    <dbReference type="NCBI Taxonomy" id="560819"/>
    <lineage>
        <taxon>Bacteria</taxon>
        <taxon>Pseudomonadati</taxon>
        <taxon>Pseudomonadota</taxon>
        <taxon>Alphaproteobacteria</taxon>
        <taxon>Rhodospirillales</taxon>
        <taxon>Rhodovibrionaceae</taxon>
        <taxon>Tistlia</taxon>
    </lineage>
</organism>
<keyword evidence="4 6" id="KW-0067">ATP-binding</keyword>
<dbReference type="PROSITE" id="PS50893">
    <property type="entry name" value="ABC_TRANSPORTER_2"/>
    <property type="match status" value="1"/>
</dbReference>
<dbReference type="PANTHER" id="PTHR42788:SF19">
    <property type="entry name" value="ALIPHATIC SULFONATES IMPORT ATP-BINDING PROTEIN SSUB 2"/>
    <property type="match status" value="1"/>
</dbReference>
<dbReference type="EMBL" id="FWZX01000023">
    <property type="protein sequence ID" value="SMF60017.1"/>
    <property type="molecule type" value="Genomic_DNA"/>
</dbReference>
<name>A0A1Y6CF41_9PROT</name>
<keyword evidence="7" id="KW-1185">Reference proteome</keyword>
<dbReference type="Proteomes" id="UP000192917">
    <property type="component" value="Unassembled WGS sequence"/>
</dbReference>
<evidence type="ECO:0000259" key="5">
    <source>
        <dbReference type="PROSITE" id="PS50893"/>
    </source>
</evidence>
<evidence type="ECO:0000256" key="2">
    <source>
        <dbReference type="ARBA" id="ARBA00022448"/>
    </source>
</evidence>
<feature type="domain" description="ABC transporter" evidence="5">
    <location>
        <begin position="10"/>
        <end position="232"/>
    </location>
</feature>
<gene>
    <name evidence="6" type="ORF">SAMN05428998_1232</name>
</gene>
<accession>A0A1Y6CF41</accession>
<evidence type="ECO:0000256" key="4">
    <source>
        <dbReference type="ARBA" id="ARBA00022840"/>
    </source>
</evidence>
<dbReference type="InterPro" id="IPR003593">
    <property type="entry name" value="AAA+_ATPase"/>
</dbReference>
<dbReference type="GO" id="GO:0016887">
    <property type="term" value="F:ATP hydrolysis activity"/>
    <property type="evidence" value="ECO:0007669"/>
    <property type="project" value="InterPro"/>
</dbReference>
<reference evidence="6 7" key="1">
    <citation type="submission" date="2017-04" db="EMBL/GenBank/DDBJ databases">
        <authorList>
            <person name="Afonso C.L."/>
            <person name="Miller P.J."/>
            <person name="Scott M.A."/>
            <person name="Spackman E."/>
            <person name="Goraichik I."/>
            <person name="Dimitrov K.M."/>
            <person name="Suarez D.L."/>
            <person name="Swayne D.E."/>
        </authorList>
    </citation>
    <scope>NUCLEOTIDE SEQUENCE [LARGE SCALE GENOMIC DNA]</scope>
    <source>
        <strain evidence="6 7">USBA 355</strain>
    </source>
</reference>
<dbReference type="InterPro" id="IPR050166">
    <property type="entry name" value="ABC_transporter_ATP-bind"/>
</dbReference>
<dbReference type="PANTHER" id="PTHR42788">
    <property type="entry name" value="TAURINE IMPORT ATP-BINDING PROTEIN-RELATED"/>
    <property type="match status" value="1"/>
</dbReference>
<dbReference type="SMART" id="SM00382">
    <property type="entry name" value="AAA"/>
    <property type="match status" value="1"/>
</dbReference>
<dbReference type="RefSeq" id="WP_085125052.1">
    <property type="nucleotide sequence ID" value="NZ_FWZX01000023.1"/>
</dbReference>
<sequence length="248" mass="27358">MSDLAVRVALKRYDAVAEAPAHVALRDLALTVRHGELVCLLGPSGCGKSTLLNIVAGLDERFEGSLSLPRSADDRPPAIGYVFQEPRLLPWRTVRRNVELAMDPARHGAGLVEELLAAAGLAGFAEAYPQRLSLGMTRRVALVRAFAVEPDLLLMDEPFVSLDAPTAQQLRRLLLEIWQRRPTTVLFVTHDLREAIQLGDRILLFSPPPGRVVADIPVAIPRDARDEAAVEAFRRRLIDERPGDFRGL</sequence>
<protein>
    <submittedName>
        <fullName evidence="6">NitT/TauT family transport system ATP-binding protein</fullName>
    </submittedName>
</protein>
<comment type="similarity">
    <text evidence="1">Belongs to the ABC transporter superfamily.</text>
</comment>
<dbReference type="SUPFAM" id="SSF52540">
    <property type="entry name" value="P-loop containing nucleoside triphosphate hydrolases"/>
    <property type="match status" value="1"/>
</dbReference>
<evidence type="ECO:0000256" key="1">
    <source>
        <dbReference type="ARBA" id="ARBA00005417"/>
    </source>
</evidence>
<dbReference type="STRING" id="560819.SAMN05428998_1232"/>
<evidence type="ECO:0000313" key="7">
    <source>
        <dbReference type="Proteomes" id="UP000192917"/>
    </source>
</evidence>
<dbReference type="GO" id="GO:0005524">
    <property type="term" value="F:ATP binding"/>
    <property type="evidence" value="ECO:0007669"/>
    <property type="project" value="UniProtKB-KW"/>
</dbReference>
<evidence type="ECO:0000256" key="3">
    <source>
        <dbReference type="ARBA" id="ARBA00022741"/>
    </source>
</evidence>
<dbReference type="InterPro" id="IPR027417">
    <property type="entry name" value="P-loop_NTPase"/>
</dbReference>